<dbReference type="Gene3D" id="2.60.120.260">
    <property type="entry name" value="Galactose-binding domain-like"/>
    <property type="match status" value="1"/>
</dbReference>
<evidence type="ECO:0000313" key="4">
    <source>
        <dbReference type="EMBL" id="MCO5723275.1"/>
    </source>
</evidence>
<feature type="domain" description="Guanylate cyclase" evidence="3">
    <location>
        <begin position="464"/>
        <end position="590"/>
    </location>
</feature>
<keyword evidence="1" id="KW-0802">TPR repeat</keyword>
<feature type="transmembrane region" description="Helical" evidence="2">
    <location>
        <begin position="334"/>
        <end position="352"/>
    </location>
</feature>
<dbReference type="SMART" id="SM00044">
    <property type="entry name" value="CYCc"/>
    <property type="match status" value="1"/>
</dbReference>
<dbReference type="RefSeq" id="WP_252739657.1">
    <property type="nucleotide sequence ID" value="NZ_JAMXIB010000001.1"/>
</dbReference>
<dbReference type="SUPFAM" id="SSF55073">
    <property type="entry name" value="Nucleotide cyclase"/>
    <property type="match status" value="1"/>
</dbReference>
<dbReference type="PANTHER" id="PTHR43081">
    <property type="entry name" value="ADENYLATE CYCLASE, TERMINAL-DIFFERENTIATION SPECIFIC-RELATED"/>
    <property type="match status" value="1"/>
</dbReference>
<reference evidence="4 5" key="1">
    <citation type="submission" date="2022-06" db="EMBL/GenBank/DDBJ databases">
        <authorList>
            <person name="Xuan X."/>
        </authorList>
    </citation>
    <scope>NUCLEOTIDE SEQUENCE [LARGE SCALE GENOMIC DNA]</scope>
    <source>
        <strain evidence="4 5">2V75</strain>
    </source>
</reference>
<evidence type="ECO:0000256" key="1">
    <source>
        <dbReference type="PROSITE-ProRule" id="PRU00339"/>
    </source>
</evidence>
<sequence>MTRDPQISNRRLLRIFMVALIGVAIFMVWKSVHKFPGGLYAVAGQLSLSGQKLQNEAVPLDGEWKFAWNALHSPESFPTGQAEVMTLPRIWNGFTYGDDELPAHGYGTYQLEVAMQPGGKDGSMALYIPFIHSSYALYLQDQLVASDGTVGRSPGEYTPSARTQIIPFTPQGDTLKVTLQVANFAYSMGGVWQSLRMGTREMVQKHYDRQLAFDLFTIGGLFLMSIYHIALFFMRPGIRSNLYFGLLCFFLSVKNLFTGVVFFYTLWPGASYEIGLKLIHISIFASVALLWLFLRELFENDFPRVVSKSLLVLCGLGIAVTLVFPSPVYSALMFGFWIVSGVVILLILRGIYRAVIRKKEGAQLILAGIVCFMLTVGHDLAIDARLIQSVYLAGAGFFLFIFSQSLLLAVKFTNSFQNVENLTEDLINTNTSFSRFVPDEYLSYLNKKSILDVELGDSVQREMTVFFSDIRSFTSLSESMSPKTNFAFINDYLGHVVDFIHSKGGLVNQYLGDGVLALFTKNPVNAVQAAVQIQVGMSEVRTLGGFELKAPIQTGIGIHTGPLILGMMGTDRRLTPSVISDTVNTASRLEGLTKFFGAQIIVSEPALMQITDLSQFEYRFLGKVTVKGKQDALKIYEIMDGLPEAVRELKTFTKRGFEAGLELYFKKDFSEAMARFNEVLSVNPDDLASRIYFQNSQQYMNDGVYESWEGALKMELK</sequence>
<dbReference type="InterPro" id="IPR008979">
    <property type="entry name" value="Galactose-bd-like_sf"/>
</dbReference>
<protein>
    <submittedName>
        <fullName evidence="4">Adenylate/guanylate cyclase domain-containing protein</fullName>
    </submittedName>
</protein>
<evidence type="ECO:0000313" key="5">
    <source>
        <dbReference type="Proteomes" id="UP001206312"/>
    </source>
</evidence>
<name>A0ABT1AUP6_9FLAO</name>
<gene>
    <name evidence="4" type="ORF">NG653_00305</name>
</gene>
<feature type="transmembrane region" description="Helical" evidence="2">
    <location>
        <begin position="242"/>
        <end position="266"/>
    </location>
</feature>
<proteinExistence type="predicted"/>
<dbReference type="InterPro" id="IPR001054">
    <property type="entry name" value="A/G_cyclase"/>
</dbReference>
<dbReference type="Proteomes" id="UP001206312">
    <property type="component" value="Unassembled WGS sequence"/>
</dbReference>
<dbReference type="SUPFAM" id="SSF49785">
    <property type="entry name" value="Galactose-binding domain-like"/>
    <property type="match status" value="1"/>
</dbReference>
<feature type="transmembrane region" description="Helical" evidence="2">
    <location>
        <begin position="364"/>
        <end position="382"/>
    </location>
</feature>
<keyword evidence="2" id="KW-1133">Transmembrane helix</keyword>
<dbReference type="EMBL" id="JAMXIB010000001">
    <property type="protein sequence ID" value="MCO5723275.1"/>
    <property type="molecule type" value="Genomic_DNA"/>
</dbReference>
<dbReference type="Pfam" id="PF00211">
    <property type="entry name" value="Guanylate_cyc"/>
    <property type="match status" value="1"/>
</dbReference>
<keyword evidence="2" id="KW-0812">Transmembrane</keyword>
<dbReference type="Pfam" id="PF07695">
    <property type="entry name" value="7TMR-DISM_7TM"/>
    <property type="match status" value="1"/>
</dbReference>
<dbReference type="InterPro" id="IPR029787">
    <property type="entry name" value="Nucleotide_cyclase"/>
</dbReference>
<feature type="transmembrane region" description="Helical" evidence="2">
    <location>
        <begin position="12"/>
        <end position="29"/>
    </location>
</feature>
<feature type="repeat" description="TPR" evidence="1">
    <location>
        <begin position="653"/>
        <end position="686"/>
    </location>
</feature>
<feature type="transmembrane region" description="Helical" evidence="2">
    <location>
        <begin position="310"/>
        <end position="328"/>
    </location>
</feature>
<evidence type="ECO:0000259" key="3">
    <source>
        <dbReference type="PROSITE" id="PS50125"/>
    </source>
</evidence>
<dbReference type="PANTHER" id="PTHR43081:SF1">
    <property type="entry name" value="ADENYLATE CYCLASE, TERMINAL-DIFFERENTIATION SPECIFIC"/>
    <property type="match status" value="1"/>
</dbReference>
<dbReference type="InterPro" id="IPR050697">
    <property type="entry name" value="Adenylyl/Guanylyl_Cyclase_3/4"/>
</dbReference>
<organism evidence="4 5">
    <name type="scientific">Robiginitalea marina</name>
    <dbReference type="NCBI Taxonomy" id="2954105"/>
    <lineage>
        <taxon>Bacteria</taxon>
        <taxon>Pseudomonadati</taxon>
        <taxon>Bacteroidota</taxon>
        <taxon>Flavobacteriia</taxon>
        <taxon>Flavobacteriales</taxon>
        <taxon>Flavobacteriaceae</taxon>
        <taxon>Robiginitalea</taxon>
    </lineage>
</organism>
<keyword evidence="2" id="KW-0472">Membrane</keyword>
<feature type="transmembrane region" description="Helical" evidence="2">
    <location>
        <begin position="388"/>
        <end position="410"/>
    </location>
</feature>
<feature type="transmembrane region" description="Helical" evidence="2">
    <location>
        <begin position="278"/>
        <end position="298"/>
    </location>
</feature>
<dbReference type="Gene3D" id="3.30.70.1230">
    <property type="entry name" value="Nucleotide cyclase"/>
    <property type="match status" value="1"/>
</dbReference>
<accession>A0ABT1AUP6</accession>
<dbReference type="PROSITE" id="PS50125">
    <property type="entry name" value="GUANYLATE_CYCLASE_2"/>
    <property type="match status" value="1"/>
</dbReference>
<dbReference type="InterPro" id="IPR019734">
    <property type="entry name" value="TPR_rpt"/>
</dbReference>
<dbReference type="CDD" id="cd07302">
    <property type="entry name" value="CHD"/>
    <property type="match status" value="1"/>
</dbReference>
<comment type="caution">
    <text evidence="4">The sequence shown here is derived from an EMBL/GenBank/DDBJ whole genome shotgun (WGS) entry which is preliminary data.</text>
</comment>
<keyword evidence="5" id="KW-1185">Reference proteome</keyword>
<feature type="transmembrane region" description="Helical" evidence="2">
    <location>
        <begin position="211"/>
        <end position="230"/>
    </location>
</feature>
<dbReference type="PROSITE" id="PS50005">
    <property type="entry name" value="TPR"/>
    <property type="match status" value="1"/>
</dbReference>
<dbReference type="InterPro" id="IPR011623">
    <property type="entry name" value="7TMR_DISM_rcpt_extracell_dom1"/>
</dbReference>
<evidence type="ECO:0000256" key="2">
    <source>
        <dbReference type="SAM" id="Phobius"/>
    </source>
</evidence>